<evidence type="ECO:0000313" key="3">
    <source>
        <dbReference type="EMBL" id="KAG0650049.1"/>
    </source>
</evidence>
<dbReference type="InterPro" id="IPR036249">
    <property type="entry name" value="Thioredoxin-like_sf"/>
</dbReference>
<dbReference type="GO" id="GO:0015038">
    <property type="term" value="F:glutathione disulfide oxidoreductase activity"/>
    <property type="evidence" value="ECO:0007669"/>
    <property type="project" value="TreeGrafter"/>
</dbReference>
<reference evidence="3" key="1">
    <citation type="submission" date="2019-07" db="EMBL/GenBank/DDBJ databases">
        <title>Hyphodiscus hymeniophilus genome sequencing and assembly.</title>
        <authorList>
            <person name="Kramer G."/>
            <person name="Nodwell J."/>
        </authorList>
    </citation>
    <scope>NUCLEOTIDE SEQUENCE</scope>
    <source>
        <strain evidence="3">ATCC 34498</strain>
    </source>
</reference>
<dbReference type="EMBL" id="VNKQ01000007">
    <property type="protein sequence ID" value="KAG0650049.1"/>
    <property type="molecule type" value="Genomic_DNA"/>
</dbReference>
<dbReference type="PRINTS" id="PR00160">
    <property type="entry name" value="GLUTAREDOXIN"/>
</dbReference>
<feature type="region of interest" description="Disordered" evidence="1">
    <location>
        <begin position="85"/>
        <end position="127"/>
    </location>
</feature>
<gene>
    <name evidence="3" type="ORF">D0Z07_3853</name>
</gene>
<dbReference type="Gene3D" id="3.40.30.10">
    <property type="entry name" value="Glutaredoxin"/>
    <property type="match status" value="1"/>
</dbReference>
<dbReference type="Proteomes" id="UP000785200">
    <property type="component" value="Unassembled WGS sequence"/>
</dbReference>
<dbReference type="InterPro" id="IPR002109">
    <property type="entry name" value="Glutaredoxin"/>
</dbReference>
<dbReference type="PANTHER" id="PTHR45694:SF5">
    <property type="entry name" value="GLUTAREDOXIN 2"/>
    <property type="match status" value="1"/>
</dbReference>
<dbReference type="GO" id="GO:0005801">
    <property type="term" value="C:cis-Golgi network"/>
    <property type="evidence" value="ECO:0007669"/>
    <property type="project" value="TreeGrafter"/>
</dbReference>
<dbReference type="PROSITE" id="PS51354">
    <property type="entry name" value="GLUTAREDOXIN_2"/>
    <property type="match status" value="1"/>
</dbReference>
<dbReference type="GO" id="GO:0034599">
    <property type="term" value="P:cellular response to oxidative stress"/>
    <property type="evidence" value="ECO:0007669"/>
    <property type="project" value="TreeGrafter"/>
</dbReference>
<evidence type="ECO:0000313" key="4">
    <source>
        <dbReference type="Proteomes" id="UP000785200"/>
    </source>
</evidence>
<dbReference type="GO" id="GO:0000324">
    <property type="term" value="C:fungal-type vacuole"/>
    <property type="evidence" value="ECO:0007669"/>
    <property type="project" value="TreeGrafter"/>
</dbReference>
<keyword evidence="4" id="KW-1185">Reference proteome</keyword>
<dbReference type="AlphaFoldDB" id="A0A9P6VLR1"/>
<dbReference type="InterPro" id="IPR014025">
    <property type="entry name" value="Glutaredoxin_subgr"/>
</dbReference>
<dbReference type="PANTHER" id="PTHR45694">
    <property type="entry name" value="GLUTAREDOXIN 2"/>
    <property type="match status" value="1"/>
</dbReference>
<feature type="domain" description="Glutaredoxin" evidence="2">
    <location>
        <begin position="183"/>
        <end position="244"/>
    </location>
</feature>
<evidence type="ECO:0000256" key="1">
    <source>
        <dbReference type="SAM" id="MobiDB-lite"/>
    </source>
</evidence>
<organism evidence="3 4">
    <name type="scientific">Hyphodiscus hymeniophilus</name>
    <dbReference type="NCBI Taxonomy" id="353542"/>
    <lineage>
        <taxon>Eukaryota</taxon>
        <taxon>Fungi</taxon>
        <taxon>Dikarya</taxon>
        <taxon>Ascomycota</taxon>
        <taxon>Pezizomycotina</taxon>
        <taxon>Leotiomycetes</taxon>
        <taxon>Helotiales</taxon>
        <taxon>Hyphodiscaceae</taxon>
        <taxon>Hyphodiscus</taxon>
    </lineage>
</organism>
<dbReference type="OrthoDB" id="423313at2759"/>
<sequence>MPSMRRVKVFTLLIFLSVMILLFYTASYRQSRALDSRTVGDFYDKTVNALNSQNSKQETSKNRVKSEEDEMIAKKMAASLKEAAQVAKDNANAKAPKPDPPSQVVGVGSAAEGSRGDERSVAGRKKFGAGEAQKAVKEVEESEEDHQIEVELNAILKKSPSKSPCSGVEEWALGGREANLVTVIIFSKSYCPHSRRAKGILLEKYIIDPAPYVVELDQHPIGAGIQAHLAKLTGRRTVPNVLINAISIGGGDDVAGLDSRKELIDKIKELGGKKMLDVRLRSIEEESHGLR</sequence>
<dbReference type="CDD" id="cd03419">
    <property type="entry name" value="GRX_GRXh_1_2_like"/>
    <property type="match status" value="1"/>
</dbReference>
<dbReference type="GO" id="GO:0005796">
    <property type="term" value="C:Golgi lumen"/>
    <property type="evidence" value="ECO:0007669"/>
    <property type="project" value="TreeGrafter"/>
</dbReference>
<proteinExistence type="predicted"/>
<name>A0A9P6VLR1_9HELO</name>
<comment type="caution">
    <text evidence="3">The sequence shown here is derived from an EMBL/GenBank/DDBJ whole genome shotgun (WGS) entry which is preliminary data.</text>
</comment>
<dbReference type="Pfam" id="PF00462">
    <property type="entry name" value="Glutaredoxin"/>
    <property type="match status" value="1"/>
</dbReference>
<accession>A0A9P6VLR1</accession>
<evidence type="ECO:0000259" key="2">
    <source>
        <dbReference type="Pfam" id="PF00462"/>
    </source>
</evidence>
<protein>
    <submittedName>
        <fullName evidence="3">Monothiol glutaredoxin-7</fullName>
    </submittedName>
</protein>
<dbReference type="SUPFAM" id="SSF52833">
    <property type="entry name" value="Thioredoxin-like"/>
    <property type="match status" value="1"/>
</dbReference>